<comment type="caution">
    <text evidence="10">The sequence shown here is derived from an EMBL/GenBank/DDBJ whole genome shotgun (WGS) entry which is preliminary data.</text>
</comment>
<sequence>MEEQNQILPKKYFQYLQEKLLKFNPQTNENCLCSGEITDIISTVIPILENEPTLLELSPPINIIGDIHGCFNEMVELLKKTLIPNASYLFLGDYIDRGKFGIEVMCLLYLFKIQFPNQFFLLRGNHESFSVSSRMGIASFHQQCVNRYSEIISLHFFNSFNYLPIACLVDHSMLCLHAGISPDLKNIDQLKKIHRPIEIPERGLLFDILWSDPFIPQTNKTDNKTNVDYDGFIPNTNRQCSYFFGQKALDTFLQQNQLKYLCRGHQVADGFQLSMNNKCITVFSCPGYGTNNRAGMLVINKGFKCQFVYSN</sequence>
<dbReference type="Proteomes" id="UP001628156">
    <property type="component" value="Unassembled WGS sequence"/>
</dbReference>
<protein>
    <recommendedName>
        <fullName evidence="8">Serine/threonine-protein phosphatase</fullName>
        <ecNumber evidence="8">3.1.3.16</ecNumber>
    </recommendedName>
</protein>
<evidence type="ECO:0000313" key="11">
    <source>
        <dbReference type="Proteomes" id="UP001628156"/>
    </source>
</evidence>
<keyword evidence="11" id="KW-1185">Reference proteome</keyword>
<dbReference type="EC" id="3.1.3.16" evidence="8"/>
<dbReference type="PROSITE" id="PS00125">
    <property type="entry name" value="SER_THR_PHOSPHATASE"/>
    <property type="match status" value="1"/>
</dbReference>
<dbReference type="PANTHER" id="PTHR11668">
    <property type="entry name" value="SERINE/THREONINE PROTEIN PHOSPHATASE"/>
    <property type="match status" value="1"/>
</dbReference>
<keyword evidence="2" id="KW-0479">Metal-binding</keyword>
<dbReference type="Pfam" id="PF00149">
    <property type="entry name" value="Metallophos"/>
    <property type="match status" value="1"/>
</dbReference>
<keyword evidence="4" id="KW-0904">Protein phosphatase</keyword>
<comment type="catalytic activity">
    <reaction evidence="6">
        <text>O-phospho-L-seryl-[protein] + H2O = L-seryl-[protein] + phosphate</text>
        <dbReference type="Rhea" id="RHEA:20629"/>
        <dbReference type="Rhea" id="RHEA-COMP:9863"/>
        <dbReference type="Rhea" id="RHEA-COMP:11604"/>
        <dbReference type="ChEBI" id="CHEBI:15377"/>
        <dbReference type="ChEBI" id="CHEBI:29999"/>
        <dbReference type="ChEBI" id="CHEBI:43474"/>
        <dbReference type="ChEBI" id="CHEBI:83421"/>
        <dbReference type="EC" id="3.1.3.16"/>
    </reaction>
</comment>
<comment type="cofactor">
    <cofactor evidence="1">
        <name>Mn(2+)</name>
        <dbReference type="ChEBI" id="CHEBI:29035"/>
    </cofactor>
</comment>
<evidence type="ECO:0000256" key="5">
    <source>
        <dbReference type="ARBA" id="ARBA00023211"/>
    </source>
</evidence>
<organism evidence="10 11">
    <name type="scientific">Entamoeba nuttalli</name>
    <dbReference type="NCBI Taxonomy" id="412467"/>
    <lineage>
        <taxon>Eukaryota</taxon>
        <taxon>Amoebozoa</taxon>
        <taxon>Evosea</taxon>
        <taxon>Archamoebae</taxon>
        <taxon>Mastigamoebida</taxon>
        <taxon>Entamoebidae</taxon>
        <taxon>Entamoeba</taxon>
    </lineage>
</organism>
<dbReference type="EMBL" id="BAAFRS010000146">
    <property type="protein sequence ID" value="GAB1223420.1"/>
    <property type="molecule type" value="Genomic_DNA"/>
</dbReference>
<evidence type="ECO:0000256" key="7">
    <source>
        <dbReference type="ARBA" id="ARBA00048336"/>
    </source>
</evidence>
<dbReference type="InterPro" id="IPR050341">
    <property type="entry name" value="PP1_catalytic_subunit"/>
</dbReference>
<dbReference type="Gene3D" id="3.60.21.10">
    <property type="match status" value="1"/>
</dbReference>
<dbReference type="PANTHER" id="PTHR11668:SF300">
    <property type="entry name" value="SERINE_THREONINE-PROTEIN PHOSPHATASE"/>
    <property type="match status" value="1"/>
</dbReference>
<keyword evidence="3 8" id="KW-0378">Hydrolase</keyword>
<dbReference type="CDD" id="cd00144">
    <property type="entry name" value="MPP_PPP_family"/>
    <property type="match status" value="1"/>
</dbReference>
<evidence type="ECO:0000256" key="8">
    <source>
        <dbReference type="RuleBase" id="RU004273"/>
    </source>
</evidence>
<comment type="catalytic activity">
    <reaction evidence="7 8">
        <text>O-phospho-L-threonyl-[protein] + H2O = L-threonyl-[protein] + phosphate</text>
        <dbReference type="Rhea" id="RHEA:47004"/>
        <dbReference type="Rhea" id="RHEA-COMP:11060"/>
        <dbReference type="Rhea" id="RHEA-COMP:11605"/>
        <dbReference type="ChEBI" id="CHEBI:15377"/>
        <dbReference type="ChEBI" id="CHEBI:30013"/>
        <dbReference type="ChEBI" id="CHEBI:43474"/>
        <dbReference type="ChEBI" id="CHEBI:61977"/>
        <dbReference type="EC" id="3.1.3.16"/>
    </reaction>
</comment>
<proteinExistence type="inferred from homology"/>
<gene>
    <name evidence="10" type="ORF">ENUP19_0146G0037</name>
</gene>
<evidence type="ECO:0000256" key="3">
    <source>
        <dbReference type="ARBA" id="ARBA00022801"/>
    </source>
</evidence>
<evidence type="ECO:0000256" key="1">
    <source>
        <dbReference type="ARBA" id="ARBA00001936"/>
    </source>
</evidence>
<feature type="domain" description="Serine/threonine specific protein phosphatases" evidence="9">
    <location>
        <begin position="122"/>
        <end position="127"/>
    </location>
</feature>
<evidence type="ECO:0000256" key="4">
    <source>
        <dbReference type="ARBA" id="ARBA00022912"/>
    </source>
</evidence>
<dbReference type="InterPro" id="IPR006186">
    <property type="entry name" value="Ser/Thr-sp_prot-phosphatase"/>
</dbReference>
<evidence type="ECO:0000259" key="9">
    <source>
        <dbReference type="PROSITE" id="PS00125"/>
    </source>
</evidence>
<dbReference type="InterPro" id="IPR029052">
    <property type="entry name" value="Metallo-depent_PP-like"/>
</dbReference>
<dbReference type="PRINTS" id="PR00114">
    <property type="entry name" value="STPHPHTASE"/>
</dbReference>
<evidence type="ECO:0000256" key="6">
    <source>
        <dbReference type="ARBA" id="ARBA00047761"/>
    </source>
</evidence>
<dbReference type="InterPro" id="IPR004843">
    <property type="entry name" value="Calcineurin-like_PHP"/>
</dbReference>
<dbReference type="SUPFAM" id="SSF56300">
    <property type="entry name" value="Metallo-dependent phosphatases"/>
    <property type="match status" value="1"/>
</dbReference>
<evidence type="ECO:0000256" key="2">
    <source>
        <dbReference type="ARBA" id="ARBA00022723"/>
    </source>
</evidence>
<evidence type="ECO:0000313" key="10">
    <source>
        <dbReference type="EMBL" id="GAB1223420.1"/>
    </source>
</evidence>
<name>A0ABQ0DKM9_9EUKA</name>
<comment type="similarity">
    <text evidence="8">Belongs to the PPP phosphatase family.</text>
</comment>
<dbReference type="SMART" id="SM00156">
    <property type="entry name" value="PP2Ac"/>
    <property type="match status" value="1"/>
</dbReference>
<accession>A0ABQ0DKM9</accession>
<reference evidence="10 11" key="1">
    <citation type="journal article" date="2019" name="PLoS Negl. Trop. Dis.">
        <title>Whole genome sequencing of Entamoeba nuttalli reveals mammalian host-related molecular signatures and a novel octapeptide-repeat surface protein.</title>
        <authorList>
            <person name="Tanaka M."/>
            <person name="Makiuchi T."/>
            <person name="Komiyama T."/>
            <person name="Shiina T."/>
            <person name="Osaki K."/>
            <person name="Tachibana H."/>
        </authorList>
    </citation>
    <scope>NUCLEOTIDE SEQUENCE [LARGE SCALE GENOMIC DNA]</scope>
    <source>
        <strain evidence="10 11">P19-061405</strain>
    </source>
</reference>
<keyword evidence="5" id="KW-0464">Manganese</keyword>